<feature type="region of interest" description="Disordered" evidence="2">
    <location>
        <begin position="54"/>
        <end position="76"/>
    </location>
</feature>
<dbReference type="InterPro" id="IPR010491">
    <property type="entry name" value="PRP1_N"/>
</dbReference>
<gene>
    <name evidence="4" type="ORF">CDL15_Pgr023609</name>
</gene>
<dbReference type="AlphaFoldDB" id="A0A218W709"/>
<evidence type="ECO:0000256" key="1">
    <source>
        <dbReference type="SAM" id="Coils"/>
    </source>
</evidence>
<protein>
    <recommendedName>
        <fullName evidence="3">PRP1 splicing factor N-terminal domain-containing protein</fullName>
    </recommendedName>
</protein>
<feature type="domain" description="PRP1 splicing factor N-terminal" evidence="3">
    <location>
        <begin position="66"/>
        <end position="119"/>
    </location>
</feature>
<dbReference type="Proteomes" id="UP000197138">
    <property type="component" value="Unassembled WGS sequence"/>
</dbReference>
<evidence type="ECO:0000259" key="3">
    <source>
        <dbReference type="Pfam" id="PF06424"/>
    </source>
</evidence>
<keyword evidence="1" id="KW-0175">Coiled coil</keyword>
<evidence type="ECO:0000313" key="5">
    <source>
        <dbReference type="Proteomes" id="UP000197138"/>
    </source>
</evidence>
<dbReference type="EMBL" id="MTKT01004950">
    <property type="protein sequence ID" value="OWM68644.1"/>
    <property type="molecule type" value="Genomic_DNA"/>
</dbReference>
<name>A0A218W709_PUNGR</name>
<comment type="caution">
    <text evidence="4">The sequence shown here is derived from an EMBL/GenBank/DDBJ whole genome shotgun (WGS) entry which is preliminary data.</text>
</comment>
<sequence>MGALIEARHEVDPRRKRVFNPTADLEDVGYDSYSEGDTNIFIEEDPSDDAIFLARGDGEPEFDKDDEGDDEDDKEADAIWEAIDKRMDSQRKDRREARLKQEIEKYRASNQQMKTRMANSRANSLHPWENDVAEDVTNRYIEKNRF</sequence>
<evidence type="ECO:0000313" key="4">
    <source>
        <dbReference type="EMBL" id="OWM68644.1"/>
    </source>
</evidence>
<evidence type="ECO:0000256" key="2">
    <source>
        <dbReference type="SAM" id="MobiDB-lite"/>
    </source>
</evidence>
<feature type="coiled-coil region" evidence="1">
    <location>
        <begin position="96"/>
        <end position="123"/>
    </location>
</feature>
<dbReference type="GO" id="GO:0000398">
    <property type="term" value="P:mRNA splicing, via spliceosome"/>
    <property type="evidence" value="ECO:0007669"/>
    <property type="project" value="InterPro"/>
</dbReference>
<proteinExistence type="predicted"/>
<reference evidence="5" key="1">
    <citation type="journal article" date="2017" name="Plant J.">
        <title>The pomegranate (Punica granatum L.) genome and the genomics of punicalagin biosynthesis.</title>
        <authorList>
            <person name="Qin G."/>
            <person name="Xu C."/>
            <person name="Ming R."/>
            <person name="Tang H."/>
            <person name="Guyot R."/>
            <person name="Kramer E.M."/>
            <person name="Hu Y."/>
            <person name="Yi X."/>
            <person name="Qi Y."/>
            <person name="Xu X."/>
            <person name="Gao Z."/>
            <person name="Pan H."/>
            <person name="Jian J."/>
            <person name="Tian Y."/>
            <person name="Yue Z."/>
            <person name="Xu Y."/>
        </authorList>
    </citation>
    <scope>NUCLEOTIDE SEQUENCE [LARGE SCALE GENOMIC DNA]</scope>
    <source>
        <strain evidence="5">cv. Dabenzi</strain>
    </source>
</reference>
<dbReference type="Pfam" id="PF06424">
    <property type="entry name" value="PRP1_N"/>
    <property type="match status" value="1"/>
</dbReference>
<organism evidence="4 5">
    <name type="scientific">Punica granatum</name>
    <name type="common">Pomegranate</name>
    <dbReference type="NCBI Taxonomy" id="22663"/>
    <lineage>
        <taxon>Eukaryota</taxon>
        <taxon>Viridiplantae</taxon>
        <taxon>Streptophyta</taxon>
        <taxon>Embryophyta</taxon>
        <taxon>Tracheophyta</taxon>
        <taxon>Spermatophyta</taxon>
        <taxon>Magnoliopsida</taxon>
        <taxon>eudicotyledons</taxon>
        <taxon>Gunneridae</taxon>
        <taxon>Pentapetalae</taxon>
        <taxon>rosids</taxon>
        <taxon>malvids</taxon>
        <taxon>Myrtales</taxon>
        <taxon>Lythraceae</taxon>
        <taxon>Punica</taxon>
    </lineage>
</organism>
<accession>A0A218W709</accession>
<feature type="compositionally biased region" description="Acidic residues" evidence="2">
    <location>
        <begin position="59"/>
        <end position="75"/>
    </location>
</feature>